<organism evidence="1 2">
    <name type="scientific">Bacteroides fragilis</name>
    <dbReference type="NCBI Taxonomy" id="817"/>
    <lineage>
        <taxon>Bacteria</taxon>
        <taxon>Pseudomonadati</taxon>
        <taxon>Bacteroidota</taxon>
        <taxon>Bacteroidia</taxon>
        <taxon>Bacteroidales</taxon>
        <taxon>Bacteroidaceae</taxon>
        <taxon>Bacteroides</taxon>
    </lineage>
</organism>
<name>A0A5M5XDL9_BACFG</name>
<dbReference type="Proteomes" id="UP000429838">
    <property type="component" value="Unassembled WGS sequence"/>
</dbReference>
<sequence>MKLVIYNKENSQPIGQRNGERTLRFNRENGIIYISKAFASELGIKDIDKVQFANDEENTKDWFICKTDSEQGFSIKYDKGGIRFMNKFLSNKILDCAKVKDNASFLMEKEPITVDGTKYFKIMLSSPIIVKRSPSKKVTIDKR</sequence>
<dbReference type="AlphaFoldDB" id="A0A5M5XDL9"/>
<gene>
    <name evidence="1" type="ORF">F2Z25_18640</name>
</gene>
<comment type="caution">
    <text evidence="1">The sequence shown here is derived from an EMBL/GenBank/DDBJ whole genome shotgun (WGS) entry which is preliminary data.</text>
</comment>
<dbReference type="EMBL" id="VWAQ01000018">
    <property type="protein sequence ID" value="KAA5205463.1"/>
    <property type="molecule type" value="Genomic_DNA"/>
</dbReference>
<protein>
    <submittedName>
        <fullName evidence="1">Uncharacterized protein</fullName>
    </submittedName>
</protein>
<evidence type="ECO:0000313" key="1">
    <source>
        <dbReference type="EMBL" id="KAA5205463.1"/>
    </source>
</evidence>
<accession>A0A5M5XDL9</accession>
<proteinExistence type="predicted"/>
<reference evidence="1 2" key="1">
    <citation type="journal article" date="2019" name="Nat. Med.">
        <title>A library of human gut bacterial isolates paired with longitudinal multiomics data enables mechanistic microbiome research.</title>
        <authorList>
            <person name="Poyet M."/>
            <person name="Groussin M."/>
            <person name="Gibbons S.M."/>
            <person name="Avila-Pacheco J."/>
            <person name="Jiang X."/>
            <person name="Kearney S.M."/>
            <person name="Perrotta A.R."/>
            <person name="Berdy B."/>
            <person name="Zhao S."/>
            <person name="Lieberman T.D."/>
            <person name="Swanson P.K."/>
            <person name="Smith M."/>
            <person name="Roesemann S."/>
            <person name="Alexander J.E."/>
            <person name="Rich S.A."/>
            <person name="Livny J."/>
            <person name="Vlamakis H."/>
            <person name="Clish C."/>
            <person name="Bullock K."/>
            <person name="Deik A."/>
            <person name="Scott J."/>
            <person name="Pierce K.A."/>
            <person name="Xavier R.J."/>
            <person name="Alm E.J."/>
        </authorList>
    </citation>
    <scope>NUCLEOTIDE SEQUENCE [LARGE SCALE GENOMIC DNA]</scope>
    <source>
        <strain evidence="1 2">BIOML-A1</strain>
    </source>
</reference>
<evidence type="ECO:0000313" key="2">
    <source>
        <dbReference type="Proteomes" id="UP000429838"/>
    </source>
</evidence>